<dbReference type="AlphaFoldDB" id="A1SSK6"/>
<evidence type="ECO:0000313" key="1">
    <source>
        <dbReference type="EMBL" id="ABM02471.1"/>
    </source>
</evidence>
<reference evidence="1 2" key="1">
    <citation type="submission" date="2007-01" db="EMBL/GenBank/DDBJ databases">
        <title>Complete sequence of Psychromonas ingrahamii 37.</title>
        <authorList>
            <consortium name="US DOE Joint Genome Institute"/>
            <person name="Copeland A."/>
            <person name="Lucas S."/>
            <person name="Lapidus A."/>
            <person name="Barry K."/>
            <person name="Detter J.C."/>
            <person name="Glavina del Rio T."/>
            <person name="Hammon N."/>
            <person name="Israni S."/>
            <person name="Dalin E."/>
            <person name="Tice H."/>
            <person name="Pitluck S."/>
            <person name="Thompson L.S."/>
            <person name="Brettin T."/>
            <person name="Bruce D."/>
            <person name="Han C."/>
            <person name="Tapia R."/>
            <person name="Schmutz J."/>
            <person name="Larimer F."/>
            <person name="Land M."/>
            <person name="Hauser L."/>
            <person name="Kyrpides N."/>
            <person name="Ivanova N."/>
            <person name="Staley J."/>
            <person name="Richardson P."/>
        </authorList>
    </citation>
    <scope>NUCLEOTIDE SEQUENCE [LARGE SCALE GENOMIC DNA]</scope>
    <source>
        <strain evidence="1 2">37</strain>
    </source>
</reference>
<dbReference type="eggNOG" id="COG2911">
    <property type="taxonomic scope" value="Bacteria"/>
</dbReference>
<dbReference type="InterPro" id="IPR021730">
    <property type="entry name" value="YdbH"/>
</dbReference>
<evidence type="ECO:0000313" key="2">
    <source>
        <dbReference type="Proteomes" id="UP000000639"/>
    </source>
</evidence>
<organism evidence="1 2">
    <name type="scientific">Psychromonas ingrahamii (strain DSM 17664 / CCUG 51855 / 37)</name>
    <dbReference type="NCBI Taxonomy" id="357804"/>
    <lineage>
        <taxon>Bacteria</taxon>
        <taxon>Pseudomonadati</taxon>
        <taxon>Pseudomonadota</taxon>
        <taxon>Gammaproteobacteria</taxon>
        <taxon>Alteromonadales</taxon>
        <taxon>Psychromonadaceae</taxon>
        <taxon>Psychromonas</taxon>
    </lineage>
</organism>
<name>A1SSK6_PSYIN</name>
<protein>
    <submittedName>
        <fullName evidence="1">Uncharacterized protein</fullName>
    </submittedName>
</protein>
<sequence>MSVLCSRKFYLIIFFSYGLLLLSKPLANANELKEMTEQELSFLTWLPLLSSSLKRLQPDIHCPQNQMTDIQVIKEKDKINSSIGSIDWDLNCQRSNAGQNPSLTLNKSQTTSQLAQLLTFLARLPDTEIMVKSVNLRSARLKKKLSFNVHLNKTKQAVFIRLSNESGQLTVNVDLLKKELHLKTVFKAEKFIQYIKLPEAYFDLIKGSFTFSYSADLKKWEQGQFVLNSSADMTLLAEKMVMKLVGEFNILTGQVSLQKMDLGLTKINYALTNNILLKTPYVKLTLPEPASINLSDGININTLPLHLRIGGGAMQTKMEPLIKSSIRTKTQRFPPLLANIKVHGRTNNLNIDWSLSLINSAIAGSLNYHSKLLTANIKNGQLSAPVLIDGLQSYVPAVQNWSVEKGSINYQLNASYNLQKKTGYVKSSLQGQDIAGQKGTILFDGLTFNSDTDFEIKSANVHIKQGQQQLMVDNLFVGVPIQAMQIDAHNSAGITVIDEFSAHLLGGEVTLENLKIQPQSSSSLKLSGLSLSEIIKYSAYPAITANGLLDGVLPLTLTSKGLNIKKGVIFARAPGGYIKVPQDDVVKKMASTHPTFAFTLRLLSNFQFDTLQGKIGYTADGEIDINAEIHGVNPDVSGVQPVKFNYSHTENMLKLLESLRFSDELTRQIQENY</sequence>
<dbReference type="Proteomes" id="UP000000639">
    <property type="component" value="Chromosome"/>
</dbReference>
<dbReference type="Pfam" id="PF11739">
    <property type="entry name" value="YdbH-like"/>
    <property type="match status" value="1"/>
</dbReference>
<accession>A1SSK6</accession>
<keyword evidence="2" id="KW-1185">Reference proteome</keyword>
<proteinExistence type="predicted"/>
<dbReference type="STRING" id="357804.Ping_0618"/>
<dbReference type="HOGENOM" id="CLU_408188_0_0_6"/>
<gene>
    <name evidence="1" type="ordered locus">Ping_0618</name>
</gene>
<dbReference type="EMBL" id="CP000510">
    <property type="protein sequence ID" value="ABM02471.1"/>
    <property type="molecule type" value="Genomic_DNA"/>
</dbReference>
<dbReference type="KEGG" id="pin:Ping_0618"/>